<dbReference type="AlphaFoldDB" id="A0A2P7SIY7"/>
<name>A0A2P7SIY7_9HYPH</name>
<proteinExistence type="predicted"/>
<feature type="domain" description="HTH cro/C1-type" evidence="1">
    <location>
        <begin position="64"/>
        <end position="117"/>
    </location>
</feature>
<dbReference type="PANTHER" id="PTHR40455:SF1">
    <property type="entry name" value="ANTITOXIN HIGA"/>
    <property type="match status" value="1"/>
</dbReference>
<dbReference type="GO" id="GO:0006355">
    <property type="term" value="P:regulation of DNA-templated transcription"/>
    <property type="evidence" value="ECO:0007669"/>
    <property type="project" value="InterPro"/>
</dbReference>
<keyword evidence="3" id="KW-1185">Reference proteome</keyword>
<organism evidence="2 3">
    <name type="scientific">Kumtagia ephedrae</name>
    <dbReference type="NCBI Taxonomy" id="2116701"/>
    <lineage>
        <taxon>Bacteria</taxon>
        <taxon>Pseudomonadati</taxon>
        <taxon>Pseudomonadota</taxon>
        <taxon>Alphaproteobacteria</taxon>
        <taxon>Hyphomicrobiales</taxon>
        <taxon>Phyllobacteriaceae</taxon>
        <taxon>Kumtagia</taxon>
    </lineage>
</organism>
<dbReference type="InterPro" id="IPR010982">
    <property type="entry name" value="Lambda_DNA-bd_dom_sf"/>
</dbReference>
<reference evidence="2 3" key="1">
    <citation type="submission" date="2018-03" db="EMBL/GenBank/DDBJ databases">
        <title>The draft genome of Mesorhizobium sp. 6GN-30.</title>
        <authorList>
            <person name="Liu L."/>
            <person name="Li L."/>
            <person name="Wang T."/>
            <person name="Zhang X."/>
            <person name="Liang L."/>
        </authorList>
    </citation>
    <scope>NUCLEOTIDE SEQUENCE [LARGE SCALE GENOMIC DNA]</scope>
    <source>
        <strain evidence="2 3">6GN30</strain>
    </source>
</reference>
<dbReference type="EMBL" id="PXYK01000006">
    <property type="protein sequence ID" value="PSJ62462.1"/>
    <property type="molecule type" value="Genomic_DNA"/>
</dbReference>
<dbReference type="PANTHER" id="PTHR40455">
    <property type="entry name" value="ANTITOXIN HIGA"/>
    <property type="match status" value="1"/>
</dbReference>
<dbReference type="PROSITE" id="PS50943">
    <property type="entry name" value="HTH_CROC1"/>
    <property type="match status" value="1"/>
</dbReference>
<dbReference type="RefSeq" id="WP_106771564.1">
    <property type="nucleotide sequence ID" value="NZ_PXYK01000006.1"/>
</dbReference>
<gene>
    <name evidence="2" type="ORF">C7I84_07575</name>
</gene>
<accession>A0A2P7SIY7</accession>
<dbReference type="InterPro" id="IPR001387">
    <property type="entry name" value="Cro/C1-type_HTH"/>
</dbReference>
<sequence>MENIRPIRTEDDYDWAIAEVTRYFENEPAPGTPDADRFVLLTDIIEAYEDKHYPIKAPDPVSLIADYLERTGKKQAALAEIIGSKSRASEIMNRKRALNIAQVHAISAAWKLPADELVKPYHLDGEA</sequence>
<comment type="caution">
    <text evidence="2">The sequence shown here is derived from an EMBL/GenBank/DDBJ whole genome shotgun (WGS) entry which is preliminary data.</text>
</comment>
<dbReference type="SUPFAM" id="SSF47413">
    <property type="entry name" value="lambda repressor-like DNA-binding domains"/>
    <property type="match status" value="1"/>
</dbReference>
<protein>
    <submittedName>
        <fullName evidence="2">XRE family transcriptional regulator</fullName>
    </submittedName>
</protein>
<dbReference type="Proteomes" id="UP000241229">
    <property type="component" value="Unassembled WGS sequence"/>
</dbReference>
<evidence type="ECO:0000313" key="3">
    <source>
        <dbReference type="Proteomes" id="UP000241229"/>
    </source>
</evidence>
<evidence type="ECO:0000313" key="2">
    <source>
        <dbReference type="EMBL" id="PSJ62462.1"/>
    </source>
</evidence>
<dbReference type="OrthoDB" id="9796786at2"/>
<dbReference type="GO" id="GO:0001046">
    <property type="term" value="F:core promoter sequence-specific DNA binding"/>
    <property type="evidence" value="ECO:0007669"/>
    <property type="project" value="TreeGrafter"/>
</dbReference>
<dbReference type="InterPro" id="IPR039060">
    <property type="entry name" value="Antitox_HigA"/>
</dbReference>
<evidence type="ECO:0000259" key="1">
    <source>
        <dbReference type="PROSITE" id="PS50943"/>
    </source>
</evidence>